<dbReference type="EMBL" id="KV919590">
    <property type="protein sequence ID" value="OSX69375.1"/>
    <property type="molecule type" value="Genomic_DNA"/>
</dbReference>
<feature type="compositionally biased region" description="Gly residues" evidence="6">
    <location>
        <begin position="343"/>
        <end position="360"/>
    </location>
</feature>
<evidence type="ECO:0000256" key="5">
    <source>
        <dbReference type="ARBA" id="ARBA00022737"/>
    </source>
</evidence>
<dbReference type="PANTHER" id="PTHR15598">
    <property type="entry name" value="ENHANCER OF MRNA-DECAPPING PROTEIN 4"/>
    <property type="match status" value="1"/>
</dbReference>
<keyword evidence="5" id="KW-0677">Repeat</keyword>
<feature type="region of interest" description="Disordered" evidence="6">
    <location>
        <begin position="497"/>
        <end position="552"/>
    </location>
</feature>
<dbReference type="InterPro" id="IPR015943">
    <property type="entry name" value="WD40/YVTN_repeat-like_dom_sf"/>
</dbReference>
<comment type="subcellular location">
    <subcellularLocation>
        <location evidence="1">Cytoplasm</location>
        <location evidence="1">P-body</location>
    </subcellularLocation>
</comment>
<comment type="similarity">
    <text evidence="2">Belongs to the WD repeat EDC4 family.</text>
</comment>
<keyword evidence="8" id="KW-1185">Reference proteome</keyword>
<dbReference type="GO" id="GO:0000932">
    <property type="term" value="C:P-body"/>
    <property type="evidence" value="ECO:0007669"/>
    <property type="project" value="UniProtKB-SubCell"/>
</dbReference>
<feature type="region of interest" description="Disordered" evidence="6">
    <location>
        <begin position="1"/>
        <end position="40"/>
    </location>
</feature>
<dbReference type="Proteomes" id="UP000218209">
    <property type="component" value="Unassembled WGS sequence"/>
</dbReference>
<dbReference type="PANTHER" id="PTHR15598:SF5">
    <property type="entry name" value="ENHANCER OF MRNA-DECAPPING PROTEIN 4"/>
    <property type="match status" value="1"/>
</dbReference>
<dbReference type="SUPFAM" id="SSF50978">
    <property type="entry name" value="WD40 repeat-like"/>
    <property type="match status" value="1"/>
</dbReference>
<proteinExistence type="inferred from homology"/>
<evidence type="ECO:0000256" key="6">
    <source>
        <dbReference type="SAM" id="MobiDB-lite"/>
    </source>
</evidence>
<feature type="compositionally biased region" description="Gly residues" evidence="6">
    <location>
        <begin position="505"/>
        <end position="518"/>
    </location>
</feature>
<evidence type="ECO:0000256" key="3">
    <source>
        <dbReference type="ARBA" id="ARBA00022490"/>
    </source>
</evidence>
<sequence length="1199" mass="115013">GADGPAPAARKRKWPAPHEARAGGGVGGVAAPPGEPHGVVEDVSGEQAEHVLASCSADGSVRFWRLAVRGGDGAAAAAAAAAAATPRPAAPGGTGSVGCIGELSLAHPTGGRYGRLAVRPRLLPADGDDGGGGGGDDDEADGEVVVALADAAPGGGIRLVWARLPPGGDEGDGGDDSKVEGEGEASLTSERLLRGEGGVAGDGAPPYTALAWVHGGRALAAGDAAGNVVVWDVGTGRVSCAVAPFADWPGGRDDASATATTGGADGGGADSGANDSGANDRSVLSLAVLAGGHALLATDATGRRLSLLTVSADGTALTRVQTLEFGADTSLLGAAVKDTAVGGSGGGSGDGGGGGGGGGIPDDSDEDDSSSDDDDDASEASLHWCPFAAEASGEFAVGWNVRSRCLYLLHYSPATRRIDGLAEAGLRAPVLSAAPTLAARHVALTDDGGVPRAGSVREVAVWAVTPAAVQLLHLPVDDLMPPPEVVAAAAVVAKASGASGDEGGDGSADGGGGGGGGVAAAASVDGEAPADGEALDGDSPMAGVEPKKPRVGRVPLSPVLAADDAKFSAGSTAGGTPVAEGAAASGGGGGGGSGGGGGGGGPHVTSPRLHKAGHAAGVAAAAAVHRGVRSPRALAAEAPVVEPQHILFNQVTAVPPVVLPPSTHTSRPPPPPPPPAAAAAAAAPTGGRPVPRPLPTSPRTLSTLLPRVRPAGPSVASGNRPTAAAPPGTAEPLPPPPRRVTTDTSSPATVSTSRTQAPASEPPTPTSGAGAPRLPPAPPAPEVVAAAVRDAAARGAADAASAFAAAAAARDAEDEARLATLLASVGTTMDGAIGTAVTSAIHAQMASVVVPALAALLRPAAAVARAPPPPPPPPPQPPVDVDALAAAVASALTVSAAAAASLASSASGGAGGGDAWLAREYEAAMGAARLADAASAAADVMSRQIAASVRAGVQAAAAASVDAPLRDVCEATAEAEAALVAAAATVSAAAAAAGGAPPAGGLVGVSPAAAAATAAAEAEAAAAAAAASEAAAEAARLERRALVERAAAEDDVEAAFVAALDGGDWPLLRWLLSSLNAQWACESGRLSQVALVSLLQQLGVGLGVPPDAGAAGGSTPEAAAEAASDTRLRVLWLNEALQAADTAAPEARAYLPGILDLLLGRLEALLASGGVGGGKAANAQLVKKVRVCLLFVKSLRAEV</sequence>
<feature type="region of interest" description="Disordered" evidence="6">
    <location>
        <begin position="343"/>
        <end position="378"/>
    </location>
</feature>
<reference evidence="7 8" key="1">
    <citation type="submission" date="2017-03" db="EMBL/GenBank/DDBJ databases">
        <title>WGS assembly of Porphyra umbilicalis.</title>
        <authorList>
            <person name="Brawley S.H."/>
            <person name="Blouin N.A."/>
            <person name="Ficko-Blean E."/>
            <person name="Wheeler G.L."/>
            <person name="Lohr M."/>
            <person name="Goodson H.V."/>
            <person name="Jenkins J.W."/>
            <person name="Blaby-Haas C.E."/>
            <person name="Helliwell K.E."/>
            <person name="Chan C."/>
            <person name="Marriage T."/>
            <person name="Bhattacharya D."/>
            <person name="Klein A.S."/>
            <person name="Badis Y."/>
            <person name="Brodie J."/>
            <person name="Cao Y."/>
            <person name="Collen J."/>
            <person name="Dittami S.M."/>
            <person name="Gachon C.M."/>
            <person name="Green B.R."/>
            <person name="Karpowicz S."/>
            <person name="Kim J.W."/>
            <person name="Kudahl U."/>
            <person name="Lin S."/>
            <person name="Michel G."/>
            <person name="Mittag M."/>
            <person name="Olson B.J."/>
            <person name="Pangilinan J."/>
            <person name="Peng Y."/>
            <person name="Qiu H."/>
            <person name="Shu S."/>
            <person name="Singer J.T."/>
            <person name="Smith A.G."/>
            <person name="Sprecher B.N."/>
            <person name="Wagner V."/>
            <person name="Wang W."/>
            <person name="Wang Z.-Y."/>
            <person name="Yan J."/>
            <person name="Yarish C."/>
            <person name="Zoeuner-Riek S."/>
            <person name="Zhuang Y."/>
            <person name="Zou Y."/>
            <person name="Lindquist E.A."/>
            <person name="Grimwood J."/>
            <person name="Barry K."/>
            <person name="Rokhsar D.S."/>
            <person name="Schmutz J."/>
            <person name="Stiller J.W."/>
            <person name="Grossman A.R."/>
            <person name="Prochnik S.E."/>
        </authorList>
    </citation>
    <scope>NUCLEOTIDE SEQUENCE [LARGE SCALE GENOMIC DNA]</scope>
    <source>
        <strain evidence="7">4086291</strain>
    </source>
</reference>
<evidence type="ECO:0000313" key="8">
    <source>
        <dbReference type="Proteomes" id="UP000218209"/>
    </source>
</evidence>
<evidence type="ECO:0000256" key="1">
    <source>
        <dbReference type="ARBA" id="ARBA00004201"/>
    </source>
</evidence>
<evidence type="ECO:0000256" key="4">
    <source>
        <dbReference type="ARBA" id="ARBA00022574"/>
    </source>
</evidence>
<feature type="non-terminal residue" evidence="7">
    <location>
        <position position="1"/>
    </location>
</feature>
<gene>
    <name evidence="7" type="ORF">BU14_1575s0001</name>
</gene>
<feature type="compositionally biased region" description="Low complexity" evidence="6">
    <location>
        <begin position="697"/>
        <end position="707"/>
    </location>
</feature>
<organism evidence="7 8">
    <name type="scientific">Porphyra umbilicalis</name>
    <name type="common">Purple laver</name>
    <name type="synonym">Red alga</name>
    <dbReference type="NCBI Taxonomy" id="2786"/>
    <lineage>
        <taxon>Eukaryota</taxon>
        <taxon>Rhodophyta</taxon>
        <taxon>Bangiophyceae</taxon>
        <taxon>Bangiales</taxon>
        <taxon>Bangiaceae</taxon>
        <taxon>Porphyra</taxon>
    </lineage>
</organism>
<feature type="region of interest" description="Disordered" evidence="6">
    <location>
        <begin position="164"/>
        <end position="200"/>
    </location>
</feature>
<feature type="region of interest" description="Disordered" evidence="6">
    <location>
        <begin position="568"/>
        <end position="614"/>
    </location>
</feature>
<dbReference type="GO" id="GO:0031087">
    <property type="term" value="P:deadenylation-independent decapping of nuclear-transcribed mRNA"/>
    <property type="evidence" value="ECO:0007669"/>
    <property type="project" value="InterPro"/>
</dbReference>
<dbReference type="InterPro" id="IPR045152">
    <property type="entry name" value="EDC4-like"/>
</dbReference>
<feature type="compositionally biased region" description="Low complexity" evidence="6">
    <location>
        <begin position="720"/>
        <end position="731"/>
    </location>
</feature>
<feature type="region of interest" description="Disordered" evidence="6">
    <location>
        <begin position="658"/>
        <end position="780"/>
    </location>
</feature>
<keyword evidence="3" id="KW-0963">Cytoplasm</keyword>
<evidence type="ECO:0000313" key="7">
    <source>
        <dbReference type="EMBL" id="OSX69375.1"/>
    </source>
</evidence>
<accession>A0A1X6NL89</accession>
<feature type="compositionally biased region" description="Pro residues" evidence="6">
    <location>
        <begin position="667"/>
        <end position="676"/>
    </location>
</feature>
<protein>
    <submittedName>
        <fullName evidence="7">Uncharacterized protein</fullName>
    </submittedName>
</protein>
<keyword evidence="4" id="KW-0853">WD repeat</keyword>
<feature type="compositionally biased region" description="Gly residues" evidence="6">
    <location>
        <begin position="584"/>
        <end position="602"/>
    </location>
</feature>
<name>A0A1X6NL89_PORUM</name>
<dbReference type="InterPro" id="IPR036322">
    <property type="entry name" value="WD40_repeat_dom_sf"/>
</dbReference>
<feature type="region of interest" description="Disordered" evidence="6">
    <location>
        <begin position="249"/>
        <end position="277"/>
    </location>
</feature>
<dbReference type="Gene3D" id="2.130.10.10">
    <property type="entry name" value="YVTN repeat-like/Quinoprotein amine dehydrogenase"/>
    <property type="match status" value="1"/>
</dbReference>
<dbReference type="InterPro" id="IPR044938">
    <property type="entry name" value="EDC4_C_sf"/>
</dbReference>
<evidence type="ECO:0000256" key="2">
    <source>
        <dbReference type="ARBA" id="ARBA00009639"/>
    </source>
</evidence>
<dbReference type="Gene3D" id="1.10.220.100">
    <property type="entry name" value="conserved c-terminal region of ge- 1"/>
    <property type="match status" value="1"/>
</dbReference>
<dbReference type="AlphaFoldDB" id="A0A1X6NL89"/>
<feature type="compositionally biased region" description="Acidic residues" evidence="6">
    <location>
        <begin position="362"/>
        <end position="378"/>
    </location>
</feature>
<feature type="compositionally biased region" description="Polar residues" evidence="6">
    <location>
        <begin position="743"/>
        <end position="758"/>
    </location>
</feature>